<dbReference type="OrthoDB" id="1949745at2"/>
<dbReference type="PANTHER" id="PTHR35789">
    <property type="entry name" value="SPORE GERMINATION PROTEIN B3"/>
    <property type="match status" value="1"/>
</dbReference>
<dbReference type="Pfam" id="PF05504">
    <property type="entry name" value="Spore_GerAC"/>
    <property type="match status" value="1"/>
</dbReference>
<evidence type="ECO:0000313" key="12">
    <source>
        <dbReference type="Proteomes" id="UP000182569"/>
    </source>
</evidence>
<dbReference type="InterPro" id="IPR008844">
    <property type="entry name" value="Spore_GerAC-like"/>
</dbReference>
<feature type="transmembrane region" description="Helical" evidence="8">
    <location>
        <begin position="6"/>
        <end position="21"/>
    </location>
</feature>
<evidence type="ECO:0000259" key="10">
    <source>
        <dbReference type="Pfam" id="PF25198"/>
    </source>
</evidence>
<protein>
    <recommendedName>
        <fullName evidence="13">Ger(X)C family spore germination protein</fullName>
    </recommendedName>
</protein>
<dbReference type="NCBIfam" id="TIGR02887">
    <property type="entry name" value="spore_ger_x_C"/>
    <property type="match status" value="1"/>
</dbReference>
<proteinExistence type="inferred from homology"/>
<dbReference type="InterPro" id="IPR046953">
    <property type="entry name" value="Spore_GerAC-like_C"/>
</dbReference>
<evidence type="ECO:0000259" key="9">
    <source>
        <dbReference type="Pfam" id="PF05504"/>
    </source>
</evidence>
<keyword evidence="4" id="KW-0732">Signal</keyword>
<evidence type="ECO:0000256" key="1">
    <source>
        <dbReference type="ARBA" id="ARBA00004635"/>
    </source>
</evidence>
<evidence type="ECO:0000256" key="3">
    <source>
        <dbReference type="ARBA" id="ARBA00022544"/>
    </source>
</evidence>
<dbReference type="GO" id="GO:0009847">
    <property type="term" value="P:spore germination"/>
    <property type="evidence" value="ECO:0007669"/>
    <property type="project" value="InterPro"/>
</dbReference>
<feature type="domain" description="Spore germination protein N-terminal" evidence="10">
    <location>
        <begin position="25"/>
        <end position="196"/>
    </location>
</feature>
<dbReference type="Pfam" id="PF25198">
    <property type="entry name" value="Spore_GerAC_N"/>
    <property type="match status" value="1"/>
</dbReference>
<evidence type="ECO:0000256" key="2">
    <source>
        <dbReference type="ARBA" id="ARBA00007886"/>
    </source>
</evidence>
<dbReference type="InterPro" id="IPR057336">
    <property type="entry name" value="GerAC_N"/>
</dbReference>
<comment type="similarity">
    <text evidence="2">Belongs to the GerABKC lipoprotein family.</text>
</comment>
<keyword evidence="8" id="KW-1133">Transmembrane helix</keyword>
<evidence type="ECO:0008006" key="13">
    <source>
        <dbReference type="Google" id="ProtNLM"/>
    </source>
</evidence>
<keyword evidence="6" id="KW-0564">Palmitate</keyword>
<reference evidence="12" key="1">
    <citation type="journal article" date="2016" name="Front. Microbiol.">
        <title>Complete Genome Sequence of Clostridium estertheticum DSM 8809, a Microbe Identified in Spoiled Vacuum Packed Beef.</title>
        <authorList>
            <person name="Yu Z."/>
            <person name="Gunn L."/>
            <person name="Brennan E."/>
            <person name="Reid R."/>
            <person name="Wall P.G."/>
            <person name="Gaora O.P."/>
            <person name="Hurley D."/>
            <person name="Bolton D."/>
            <person name="Fanning S."/>
        </authorList>
    </citation>
    <scope>NUCLEOTIDE SEQUENCE [LARGE SCALE GENOMIC DNA]</scope>
    <source>
        <strain evidence="12">DSM 8809</strain>
    </source>
</reference>
<dbReference type="GeneID" id="83591822"/>
<accession>A0A1J0GDU4</accession>
<comment type="subcellular location">
    <subcellularLocation>
        <location evidence="1">Membrane</location>
        <topology evidence="1">Lipid-anchor</topology>
    </subcellularLocation>
</comment>
<dbReference type="STRING" id="1552.A7L45_05070"/>
<keyword evidence="5 8" id="KW-0472">Membrane</keyword>
<dbReference type="Proteomes" id="UP000182569">
    <property type="component" value="Chromosome"/>
</dbReference>
<gene>
    <name evidence="11" type="ORF">A7L45_05070</name>
</gene>
<sequence>MNKKKYFIIIIGIFIYVFIMLDQGRVPIEEIVTINGIGYDIEKKGEDIIEYSVPINTNVYKASGKQANLLFNEQGQNLGEVTQKRQEKMDKKFVQGQERVVFVSQDYARYGLKTLIDDRFRNPRTNDMAYMVVCKGKAEDYLKYKKKGYSNSSEYIGGLVESYGNYSFFSNNYKLIDAYVRIGAEGRSLVLPYIEITQEGIEITGVAIFNGDKMVEVVDIQKGKILNLLKNDDVHGILTLQKSPKEFIDFDAKTGKRKVKCYKQGNKYSFIIDLTFTGTITNNEMYANMLKDINKKKEFEKDMEKDMEKQCVDFIKIMQSDYKMDCITLGREAAAKYGRQKNIDWNKVVSNADIKVNVVVNADLQGRGDY</sequence>
<dbReference type="RefSeq" id="WP_071611772.1">
    <property type="nucleotide sequence ID" value="NZ_CP015756.1"/>
</dbReference>
<evidence type="ECO:0000256" key="5">
    <source>
        <dbReference type="ARBA" id="ARBA00023136"/>
    </source>
</evidence>
<keyword evidence="12" id="KW-1185">Reference proteome</keyword>
<feature type="domain" description="Spore germination GerAC-like C-terminal" evidence="9">
    <location>
        <begin position="204"/>
        <end position="361"/>
    </location>
</feature>
<dbReference type="AlphaFoldDB" id="A0A1J0GDU4"/>
<organism evidence="11 12">
    <name type="scientific">Clostridium estertheticum subsp. estertheticum</name>
    <dbReference type="NCBI Taxonomy" id="1552"/>
    <lineage>
        <taxon>Bacteria</taxon>
        <taxon>Bacillati</taxon>
        <taxon>Bacillota</taxon>
        <taxon>Clostridia</taxon>
        <taxon>Eubacteriales</taxon>
        <taxon>Clostridiaceae</taxon>
        <taxon>Clostridium</taxon>
    </lineage>
</organism>
<dbReference type="PANTHER" id="PTHR35789:SF1">
    <property type="entry name" value="SPORE GERMINATION PROTEIN B3"/>
    <property type="match status" value="1"/>
</dbReference>
<dbReference type="GO" id="GO:0016020">
    <property type="term" value="C:membrane"/>
    <property type="evidence" value="ECO:0007669"/>
    <property type="project" value="UniProtKB-SubCell"/>
</dbReference>
<name>A0A1J0GDU4_9CLOT</name>
<evidence type="ECO:0000313" key="11">
    <source>
        <dbReference type="EMBL" id="APC39479.1"/>
    </source>
</evidence>
<keyword evidence="8" id="KW-0812">Transmembrane</keyword>
<evidence type="ECO:0000256" key="6">
    <source>
        <dbReference type="ARBA" id="ARBA00023139"/>
    </source>
</evidence>
<dbReference type="InterPro" id="IPR038501">
    <property type="entry name" value="Spore_GerAC_C_sf"/>
</dbReference>
<dbReference type="KEGG" id="ceu:A7L45_05070"/>
<keyword evidence="7" id="KW-0449">Lipoprotein</keyword>
<evidence type="ECO:0000256" key="8">
    <source>
        <dbReference type="SAM" id="Phobius"/>
    </source>
</evidence>
<evidence type="ECO:0000256" key="4">
    <source>
        <dbReference type="ARBA" id="ARBA00022729"/>
    </source>
</evidence>
<dbReference type="EMBL" id="CP015756">
    <property type="protein sequence ID" value="APC39479.1"/>
    <property type="molecule type" value="Genomic_DNA"/>
</dbReference>
<keyword evidence="3" id="KW-0309">Germination</keyword>
<evidence type="ECO:0000256" key="7">
    <source>
        <dbReference type="ARBA" id="ARBA00023288"/>
    </source>
</evidence>
<dbReference type="Gene3D" id="3.30.300.210">
    <property type="entry name" value="Nutrient germinant receptor protein C, domain 3"/>
    <property type="match status" value="1"/>
</dbReference>